<evidence type="ECO:0000256" key="2">
    <source>
        <dbReference type="ARBA" id="ARBA00023125"/>
    </source>
</evidence>
<gene>
    <name evidence="6" type="ORF">A5760_12860</name>
</gene>
<keyword evidence="2 4" id="KW-0238">DNA-binding</keyword>
<dbReference type="SUPFAM" id="SSF48498">
    <property type="entry name" value="Tetracyclin repressor-like, C-terminal domain"/>
    <property type="match status" value="1"/>
</dbReference>
<keyword evidence="3" id="KW-0804">Transcription</keyword>
<evidence type="ECO:0000256" key="3">
    <source>
        <dbReference type="ARBA" id="ARBA00023163"/>
    </source>
</evidence>
<evidence type="ECO:0000313" key="7">
    <source>
        <dbReference type="Proteomes" id="UP000091914"/>
    </source>
</evidence>
<reference evidence="6 7" key="1">
    <citation type="submission" date="2016-06" db="EMBL/GenBank/DDBJ databases">
        <authorList>
            <person name="Kjaerup R.B."/>
            <person name="Dalgaard T.S."/>
            <person name="Juul-Madsen H.R."/>
        </authorList>
    </citation>
    <scope>NUCLEOTIDE SEQUENCE [LARGE SCALE GENOMIC DNA]</scope>
    <source>
        <strain evidence="6 7">852002-51834_SCH5396731</strain>
    </source>
</reference>
<feature type="domain" description="HTH tetR-type" evidence="5">
    <location>
        <begin position="18"/>
        <end position="78"/>
    </location>
</feature>
<dbReference type="Pfam" id="PF16859">
    <property type="entry name" value="TetR_C_11"/>
    <property type="match status" value="1"/>
</dbReference>
<accession>A0A1A0VH16</accession>
<protein>
    <submittedName>
        <fullName evidence="6">TetR family transcriptional regulator</fullName>
    </submittedName>
</protein>
<dbReference type="OrthoDB" id="9796019at2"/>
<dbReference type="InterPro" id="IPR001647">
    <property type="entry name" value="HTH_TetR"/>
</dbReference>
<evidence type="ECO:0000313" key="6">
    <source>
        <dbReference type="EMBL" id="OBB82496.1"/>
    </source>
</evidence>
<dbReference type="Gene3D" id="1.10.10.60">
    <property type="entry name" value="Homeodomain-like"/>
    <property type="match status" value="1"/>
</dbReference>
<name>A0A1A0VH16_9MYCO</name>
<comment type="caution">
    <text evidence="6">The sequence shown here is derived from an EMBL/GenBank/DDBJ whole genome shotgun (WGS) entry which is preliminary data.</text>
</comment>
<evidence type="ECO:0000259" key="5">
    <source>
        <dbReference type="PROSITE" id="PS50977"/>
    </source>
</evidence>
<dbReference type="PROSITE" id="PS50977">
    <property type="entry name" value="HTH_TETR_2"/>
    <property type="match status" value="1"/>
</dbReference>
<dbReference type="EMBL" id="LZSX01000072">
    <property type="protein sequence ID" value="OBB82496.1"/>
    <property type="molecule type" value="Genomic_DNA"/>
</dbReference>
<keyword evidence="1" id="KW-0805">Transcription regulation</keyword>
<dbReference type="InterPro" id="IPR036271">
    <property type="entry name" value="Tet_transcr_reg_TetR-rel_C_sf"/>
</dbReference>
<dbReference type="Proteomes" id="UP000091914">
    <property type="component" value="Unassembled WGS sequence"/>
</dbReference>
<feature type="DNA-binding region" description="H-T-H motif" evidence="4">
    <location>
        <begin position="41"/>
        <end position="60"/>
    </location>
</feature>
<dbReference type="Gene3D" id="1.10.357.10">
    <property type="entry name" value="Tetracycline Repressor, domain 2"/>
    <property type="match status" value="1"/>
</dbReference>
<dbReference type="SUPFAM" id="SSF46689">
    <property type="entry name" value="Homeodomain-like"/>
    <property type="match status" value="1"/>
</dbReference>
<evidence type="ECO:0000256" key="4">
    <source>
        <dbReference type="PROSITE-ProRule" id="PRU00335"/>
    </source>
</evidence>
<dbReference type="InterPro" id="IPR050109">
    <property type="entry name" value="HTH-type_TetR-like_transc_reg"/>
</dbReference>
<dbReference type="InterPro" id="IPR011075">
    <property type="entry name" value="TetR_C"/>
</dbReference>
<evidence type="ECO:0000256" key="1">
    <source>
        <dbReference type="ARBA" id="ARBA00023015"/>
    </source>
</evidence>
<organism evidence="6 7">
    <name type="scientific">Mycobacterium colombiense</name>
    <dbReference type="NCBI Taxonomy" id="339268"/>
    <lineage>
        <taxon>Bacteria</taxon>
        <taxon>Bacillati</taxon>
        <taxon>Actinomycetota</taxon>
        <taxon>Actinomycetes</taxon>
        <taxon>Mycobacteriales</taxon>
        <taxon>Mycobacteriaceae</taxon>
        <taxon>Mycobacterium</taxon>
        <taxon>Mycobacterium avium complex (MAC)</taxon>
    </lineage>
</organism>
<dbReference type="AlphaFoldDB" id="A0A1A0VH16"/>
<dbReference type="InterPro" id="IPR009057">
    <property type="entry name" value="Homeodomain-like_sf"/>
</dbReference>
<sequence length="200" mass="21967">MSAAESDGQRSVKPTRSAETTAMILRAALELGTEMGFDALTVERLAQSTGVAKTTIYRRWPNISTVVMDAFLAEVDRAAPIVERGTARESLAASLKALARLYRSPHGQILRILIGRAQIDDELRGAVITRWVEPRRARARSVVRHGIDSSELRDGLDPDIVLDLLYGPIYHRLLVPYEHGDLSGTYIDALLDAVFTGLAT</sequence>
<proteinExistence type="predicted"/>
<dbReference type="RefSeq" id="WP_064881895.1">
    <property type="nucleotide sequence ID" value="NZ_LZSX01000072.1"/>
</dbReference>
<dbReference type="PANTHER" id="PTHR30055:SF148">
    <property type="entry name" value="TETR-FAMILY TRANSCRIPTIONAL REGULATOR"/>
    <property type="match status" value="1"/>
</dbReference>
<dbReference type="GO" id="GO:0003700">
    <property type="term" value="F:DNA-binding transcription factor activity"/>
    <property type="evidence" value="ECO:0007669"/>
    <property type="project" value="TreeGrafter"/>
</dbReference>
<dbReference type="PANTHER" id="PTHR30055">
    <property type="entry name" value="HTH-TYPE TRANSCRIPTIONAL REGULATOR RUTR"/>
    <property type="match status" value="1"/>
</dbReference>
<dbReference type="GO" id="GO:0000976">
    <property type="term" value="F:transcription cis-regulatory region binding"/>
    <property type="evidence" value="ECO:0007669"/>
    <property type="project" value="TreeGrafter"/>
</dbReference>
<dbReference type="Pfam" id="PF00440">
    <property type="entry name" value="TetR_N"/>
    <property type="match status" value="1"/>
</dbReference>